<dbReference type="GO" id="GO:0006780">
    <property type="term" value="P:uroporphyrinogen III biosynthetic process"/>
    <property type="evidence" value="ECO:0007669"/>
    <property type="project" value="InterPro"/>
</dbReference>
<feature type="non-terminal residue" evidence="2">
    <location>
        <position position="1"/>
    </location>
</feature>
<dbReference type="InterPro" id="IPR003754">
    <property type="entry name" value="4pyrrol_synth_uPrphyn_synth"/>
</dbReference>
<dbReference type="AlphaFoldDB" id="X0W3G3"/>
<dbReference type="PANTHER" id="PTHR40082">
    <property type="entry name" value="BLR5956 PROTEIN"/>
    <property type="match status" value="1"/>
</dbReference>
<feature type="domain" description="Tetrapyrrole biosynthesis uroporphyrinogen III synthase" evidence="1">
    <location>
        <begin position="2"/>
        <end position="166"/>
    </location>
</feature>
<dbReference type="GO" id="GO:0004852">
    <property type="term" value="F:uroporphyrinogen-III synthase activity"/>
    <property type="evidence" value="ECO:0007669"/>
    <property type="project" value="InterPro"/>
</dbReference>
<organism evidence="2">
    <name type="scientific">marine sediment metagenome</name>
    <dbReference type="NCBI Taxonomy" id="412755"/>
    <lineage>
        <taxon>unclassified sequences</taxon>
        <taxon>metagenomes</taxon>
        <taxon>ecological metagenomes</taxon>
    </lineage>
</organism>
<evidence type="ECO:0000259" key="1">
    <source>
        <dbReference type="Pfam" id="PF02602"/>
    </source>
</evidence>
<dbReference type="SUPFAM" id="SSF69618">
    <property type="entry name" value="HemD-like"/>
    <property type="match status" value="1"/>
</dbReference>
<comment type="caution">
    <text evidence="2">The sequence shown here is derived from an EMBL/GenBank/DDBJ whole genome shotgun (WGS) entry which is preliminary data.</text>
</comment>
<dbReference type="InterPro" id="IPR036108">
    <property type="entry name" value="4pyrrol_syn_uPrphyn_synt_sf"/>
</dbReference>
<dbReference type="Pfam" id="PF02602">
    <property type="entry name" value="HEM4"/>
    <property type="match status" value="1"/>
</dbReference>
<proteinExistence type="predicted"/>
<gene>
    <name evidence="2" type="ORF">S01H1_52663</name>
</gene>
<dbReference type="InterPro" id="IPR039793">
    <property type="entry name" value="UROS/Hem4"/>
</dbReference>
<name>X0W3G3_9ZZZZ</name>
<accession>X0W3G3</accession>
<reference evidence="2" key="1">
    <citation type="journal article" date="2014" name="Front. Microbiol.">
        <title>High frequency of phylogenetically diverse reductive dehalogenase-homologous genes in deep subseafloor sedimentary metagenomes.</title>
        <authorList>
            <person name="Kawai M."/>
            <person name="Futagami T."/>
            <person name="Toyoda A."/>
            <person name="Takaki Y."/>
            <person name="Nishi S."/>
            <person name="Hori S."/>
            <person name="Arai W."/>
            <person name="Tsubouchi T."/>
            <person name="Morono Y."/>
            <person name="Uchiyama I."/>
            <person name="Ito T."/>
            <person name="Fujiyama A."/>
            <person name="Inagaki F."/>
            <person name="Takami H."/>
        </authorList>
    </citation>
    <scope>NUCLEOTIDE SEQUENCE</scope>
    <source>
        <strain evidence="2">Expedition CK06-06</strain>
    </source>
</reference>
<dbReference type="Gene3D" id="3.40.50.10090">
    <property type="match status" value="2"/>
</dbReference>
<dbReference type="PANTHER" id="PTHR40082:SF1">
    <property type="entry name" value="BLR5956 PROTEIN"/>
    <property type="match status" value="1"/>
</dbReference>
<sequence length="177" mass="18291">GRALASARVAAVGPATADALRRSFIDPDIVPETFTTDALADAVKHAADLSGKKALLARSDIAEEDLAEQLRAAGADVADVAFYRTVRPDCLPQEALAAIRQRRADWVAFTSSSSVGNFLALLGRDAADLLGGVKLAAIGPVTAEALRSRGLAPAAVAAEHTIDGLVGAIVQNARPRE</sequence>
<dbReference type="CDD" id="cd06578">
    <property type="entry name" value="HemD"/>
    <property type="match status" value="1"/>
</dbReference>
<evidence type="ECO:0000313" key="2">
    <source>
        <dbReference type="EMBL" id="GAG17872.1"/>
    </source>
</evidence>
<dbReference type="EMBL" id="BARS01034051">
    <property type="protein sequence ID" value="GAG17872.1"/>
    <property type="molecule type" value="Genomic_DNA"/>
</dbReference>
<protein>
    <recommendedName>
        <fullName evidence="1">Tetrapyrrole biosynthesis uroporphyrinogen III synthase domain-containing protein</fullName>
    </recommendedName>
</protein>